<feature type="coiled-coil region" evidence="1">
    <location>
        <begin position="199"/>
        <end position="231"/>
    </location>
</feature>
<protein>
    <submittedName>
        <fullName evidence="3">AAA domain containing protein</fullName>
    </submittedName>
</protein>
<proteinExistence type="predicted"/>
<organism evidence="3">
    <name type="scientific">uncultured Caudovirales phage</name>
    <dbReference type="NCBI Taxonomy" id="2100421"/>
    <lineage>
        <taxon>Viruses</taxon>
        <taxon>Duplodnaviria</taxon>
        <taxon>Heunggongvirae</taxon>
        <taxon>Uroviricota</taxon>
        <taxon>Caudoviricetes</taxon>
        <taxon>Peduoviridae</taxon>
        <taxon>Maltschvirus</taxon>
        <taxon>Maltschvirus maltsch</taxon>
    </lineage>
</organism>
<dbReference type="SUPFAM" id="SSF52540">
    <property type="entry name" value="P-loop containing nucleoside triphosphate hydrolases"/>
    <property type="match status" value="1"/>
</dbReference>
<dbReference type="Pfam" id="PF13481">
    <property type="entry name" value="AAA_25"/>
    <property type="match status" value="1"/>
</dbReference>
<accession>A0A6J7X0H2</accession>
<evidence type="ECO:0000256" key="2">
    <source>
        <dbReference type="SAM" id="MobiDB-lite"/>
    </source>
</evidence>
<keyword evidence="1" id="KW-0175">Coiled coil</keyword>
<name>A0A6J7X0H2_9CAUD</name>
<evidence type="ECO:0000256" key="1">
    <source>
        <dbReference type="SAM" id="Coils"/>
    </source>
</evidence>
<evidence type="ECO:0000313" key="3">
    <source>
        <dbReference type="EMBL" id="CAB5222502.1"/>
    </source>
</evidence>
<dbReference type="EMBL" id="LR798304">
    <property type="protein sequence ID" value="CAB5222502.1"/>
    <property type="molecule type" value="Genomic_DNA"/>
</dbReference>
<feature type="region of interest" description="Disordered" evidence="2">
    <location>
        <begin position="365"/>
        <end position="392"/>
    </location>
</feature>
<reference evidence="3" key="1">
    <citation type="submission" date="2020-05" db="EMBL/GenBank/DDBJ databases">
        <authorList>
            <person name="Chiriac C."/>
            <person name="Salcher M."/>
            <person name="Ghai R."/>
            <person name="Kavagutti S V."/>
        </authorList>
    </citation>
    <scope>NUCLEOTIDE SEQUENCE</scope>
</reference>
<dbReference type="Gene3D" id="3.40.50.300">
    <property type="entry name" value="P-loop containing nucleotide triphosphate hydrolases"/>
    <property type="match status" value="1"/>
</dbReference>
<gene>
    <name evidence="3" type="ORF">UFOVP373_11</name>
</gene>
<dbReference type="InterPro" id="IPR027417">
    <property type="entry name" value="P-loop_NTPase"/>
</dbReference>
<feature type="compositionally biased region" description="Low complexity" evidence="2">
    <location>
        <begin position="378"/>
        <end position="392"/>
    </location>
</feature>
<sequence>MSDVRFMAAPGSFFTLIDKPGQTYPGISWNEFVSLVRTPQAREKIDADFFIPSTYRAHDARSHEAQRERGAFRALAIDVDRGNPSLEDVQEAVQAVCGDVGVLIYSSSGATPENRKWRAIIPLAAVVTGAEYEEIQTAFFDLLHVNGIHPDGALARCGQPIYLPNVPLDKRNPDLTPVFYEHRVLRGKPLRLDDDSPIMQELERRAEQRRLAANAAEISRAGRERQRAERRQAFPLEVSPVDAFNADHSIADLLVRYQYARRGASDHYRSRYQTSPSYATENFGTHWVSLSGSDAAAGVGRPKSLGEHSYCWGDAFDLFVHYEHSGDFDAAVRAYGAEINPPKIEMPENGLDDFDYVAPTAASEAPASTMSVEDDAAPSDIPDAPTDAPEAAPDWPTLYDMFDEASIEPRKWIYAHHYLRSFVSVLASAGGIGKTSLQIVEALAIVTGRPLLGEEVKERTNVWIVNLEDPLEEIQRRVLAAMRHYGIKPAEVEGRLFVNAGRDFSLKFGIQTRDGVLPNTKLVEYLCRKIPEKQIGCVFIDPFVGAHSLSSENDNVGINAIVAEIRRVADMTKCAIGLVHHIRKGNGEDAGIDSVRGAGSLIGAARAARVINRMSLDDAAKLGIDETEARSIFRVDDGKANLAPPAAAGLYRKMEGVKIGNGEWIGVCIPYTLPDAFDGVSGKDAKAAQRIVADAHTNGEPLRESSQSKNWVGVPIADMLGIDITEKKGKAKVASILKTWIKTNVLAVERITDPRQARDVAVVVVGEWISNDEV</sequence>